<evidence type="ECO:0000313" key="1">
    <source>
        <dbReference type="EMBL" id="GAJ15483.1"/>
    </source>
</evidence>
<feature type="non-terminal residue" evidence="1">
    <location>
        <position position="76"/>
    </location>
</feature>
<dbReference type="EMBL" id="BARW01030061">
    <property type="protein sequence ID" value="GAJ15483.1"/>
    <property type="molecule type" value="Genomic_DNA"/>
</dbReference>
<name>X1UD98_9ZZZZ</name>
<comment type="caution">
    <text evidence="1">The sequence shown here is derived from an EMBL/GenBank/DDBJ whole genome shotgun (WGS) entry which is preliminary data.</text>
</comment>
<sequence>MPGKKLSPADKTQVRITKDKRELKRLVKEAQKRLIEGHSPVVYDYVNPRLWNAAEELSGADDLISNYLAKVDYDVR</sequence>
<gene>
    <name evidence="1" type="ORF">S12H4_48158</name>
</gene>
<proteinExistence type="predicted"/>
<protein>
    <submittedName>
        <fullName evidence="1">Uncharacterized protein</fullName>
    </submittedName>
</protein>
<reference evidence="1" key="1">
    <citation type="journal article" date="2014" name="Front. Microbiol.">
        <title>High frequency of phylogenetically diverse reductive dehalogenase-homologous genes in deep subseafloor sedimentary metagenomes.</title>
        <authorList>
            <person name="Kawai M."/>
            <person name="Futagami T."/>
            <person name="Toyoda A."/>
            <person name="Takaki Y."/>
            <person name="Nishi S."/>
            <person name="Hori S."/>
            <person name="Arai W."/>
            <person name="Tsubouchi T."/>
            <person name="Morono Y."/>
            <person name="Uchiyama I."/>
            <person name="Ito T."/>
            <person name="Fujiyama A."/>
            <person name="Inagaki F."/>
            <person name="Takami H."/>
        </authorList>
    </citation>
    <scope>NUCLEOTIDE SEQUENCE</scope>
    <source>
        <strain evidence="1">Expedition CK06-06</strain>
    </source>
</reference>
<dbReference type="InterPro" id="IPR022558">
    <property type="entry name" value="DUF2654"/>
</dbReference>
<dbReference type="Pfam" id="PF10849">
    <property type="entry name" value="DUF2654"/>
    <property type="match status" value="1"/>
</dbReference>
<dbReference type="AlphaFoldDB" id="X1UD98"/>
<organism evidence="1">
    <name type="scientific">marine sediment metagenome</name>
    <dbReference type="NCBI Taxonomy" id="412755"/>
    <lineage>
        <taxon>unclassified sequences</taxon>
        <taxon>metagenomes</taxon>
        <taxon>ecological metagenomes</taxon>
    </lineage>
</organism>
<accession>X1UD98</accession>